<evidence type="ECO:0000313" key="1">
    <source>
        <dbReference type="EMBL" id="NGP87601.1"/>
    </source>
</evidence>
<dbReference type="RefSeq" id="WP_165266512.1">
    <property type="nucleotide sequence ID" value="NZ_JAALLS010000004.1"/>
</dbReference>
<dbReference type="EMBL" id="JAALLS010000004">
    <property type="protein sequence ID" value="NGP87601.1"/>
    <property type="molecule type" value="Genomic_DNA"/>
</dbReference>
<dbReference type="AlphaFoldDB" id="A0A6M1T6F3"/>
<keyword evidence="2" id="KW-1185">Reference proteome</keyword>
<comment type="caution">
    <text evidence="1">The sequence shown here is derived from an EMBL/GenBank/DDBJ whole genome shotgun (WGS) entry which is preliminary data.</text>
</comment>
<proteinExistence type="predicted"/>
<accession>A0A6M1T6F3</accession>
<organism evidence="1 2">
    <name type="scientific">Fodinibius halophilus</name>
    <dbReference type="NCBI Taxonomy" id="1736908"/>
    <lineage>
        <taxon>Bacteria</taxon>
        <taxon>Pseudomonadati</taxon>
        <taxon>Balneolota</taxon>
        <taxon>Balneolia</taxon>
        <taxon>Balneolales</taxon>
        <taxon>Balneolaceae</taxon>
        <taxon>Fodinibius</taxon>
    </lineage>
</organism>
<evidence type="ECO:0000313" key="2">
    <source>
        <dbReference type="Proteomes" id="UP000479132"/>
    </source>
</evidence>
<name>A0A6M1T6F3_9BACT</name>
<gene>
    <name evidence="1" type="ORF">G3569_04480</name>
</gene>
<reference evidence="1 2" key="1">
    <citation type="submission" date="2020-02" db="EMBL/GenBank/DDBJ databases">
        <title>Aliifodinibius halophilus 2W32, complete genome.</title>
        <authorList>
            <person name="Li Y."/>
            <person name="Wu S."/>
        </authorList>
    </citation>
    <scope>NUCLEOTIDE SEQUENCE [LARGE SCALE GENOMIC DNA]</scope>
    <source>
        <strain evidence="1 2">2W32</strain>
    </source>
</reference>
<protein>
    <submittedName>
        <fullName evidence="1">Uncharacterized protein</fullName>
    </submittedName>
</protein>
<dbReference type="Proteomes" id="UP000479132">
    <property type="component" value="Unassembled WGS sequence"/>
</dbReference>
<sequence>MKIQTSAIIDQLVMGDKEMEIPKKQTIELEFSAIDSGGGFKDPILDFSFNLPAGIPKNGERMLTVRLRNPQKEEHKATFSYELPADEGDGQSQINGRLKEDQLSREVIGFVLQLLR</sequence>